<dbReference type="CDD" id="cd11537">
    <property type="entry name" value="NTP-PPase_RS21-C6_like"/>
    <property type="match status" value="1"/>
</dbReference>
<protein>
    <submittedName>
        <fullName evidence="1">Nucleotide pyrophosphohydrolase</fullName>
    </submittedName>
</protein>
<evidence type="ECO:0000313" key="2">
    <source>
        <dbReference type="Proteomes" id="UP000662111"/>
    </source>
</evidence>
<name>A0ABQ2F8J7_9MICO</name>
<evidence type="ECO:0000313" key="1">
    <source>
        <dbReference type="EMBL" id="GGK64231.1"/>
    </source>
</evidence>
<accession>A0ABQ2F8J7</accession>
<gene>
    <name evidence="1" type="ORF">GCM10011509_10790</name>
</gene>
<dbReference type="Gene3D" id="1.10.287.1080">
    <property type="entry name" value="MazG-like"/>
    <property type="match status" value="1"/>
</dbReference>
<dbReference type="Proteomes" id="UP000662111">
    <property type="component" value="Unassembled WGS sequence"/>
</dbReference>
<dbReference type="PANTHER" id="PTHR46523">
    <property type="entry name" value="DCTP PYROPHOSPHATASE 1"/>
    <property type="match status" value="1"/>
</dbReference>
<dbReference type="PANTHER" id="PTHR46523:SF1">
    <property type="entry name" value="DCTP PYROPHOSPHATASE 1"/>
    <property type="match status" value="1"/>
</dbReference>
<sequence>MEPCSGPGTLSAMDVTQEQQALREFAAERNWDQFHTPKNLAMALAGEAGELVALFQWLTPEQSKRIMDTTEAEQVRDELADVLIYALRLADVLDVDLSTALQDKVAKNHARYSIERSRDNAAKM</sequence>
<dbReference type="InterPro" id="IPR052555">
    <property type="entry name" value="dCTP_Pyrophosphatase"/>
</dbReference>
<reference evidence="2" key="1">
    <citation type="journal article" date="2019" name="Int. J. Syst. Evol. Microbiol.">
        <title>The Global Catalogue of Microorganisms (GCM) 10K type strain sequencing project: providing services to taxonomists for standard genome sequencing and annotation.</title>
        <authorList>
            <consortium name="The Broad Institute Genomics Platform"/>
            <consortium name="The Broad Institute Genome Sequencing Center for Infectious Disease"/>
            <person name="Wu L."/>
            <person name="Ma J."/>
        </authorList>
    </citation>
    <scope>NUCLEOTIDE SEQUENCE [LARGE SCALE GENOMIC DNA]</scope>
    <source>
        <strain evidence="2">CGMCC 1.5362</strain>
    </source>
</reference>
<dbReference type="InterPro" id="IPR025984">
    <property type="entry name" value="DCTPP"/>
</dbReference>
<keyword evidence="2" id="KW-1185">Reference proteome</keyword>
<organism evidence="1 2">
    <name type="scientific">Ornithinimicrobium pekingense</name>
    <dbReference type="NCBI Taxonomy" id="384677"/>
    <lineage>
        <taxon>Bacteria</taxon>
        <taxon>Bacillati</taxon>
        <taxon>Actinomycetota</taxon>
        <taxon>Actinomycetes</taxon>
        <taxon>Micrococcales</taxon>
        <taxon>Ornithinimicrobiaceae</taxon>
        <taxon>Ornithinimicrobium</taxon>
    </lineage>
</organism>
<proteinExistence type="predicted"/>
<dbReference type="PIRSF" id="PIRSF029826">
    <property type="entry name" value="UCP029826_pph"/>
    <property type="match status" value="1"/>
</dbReference>
<dbReference type="SUPFAM" id="SSF101386">
    <property type="entry name" value="all-alpha NTP pyrophosphatases"/>
    <property type="match status" value="1"/>
</dbReference>
<comment type="caution">
    <text evidence="1">The sequence shown here is derived from an EMBL/GenBank/DDBJ whole genome shotgun (WGS) entry which is preliminary data.</text>
</comment>
<dbReference type="EMBL" id="BMLB01000002">
    <property type="protein sequence ID" value="GGK64231.1"/>
    <property type="molecule type" value="Genomic_DNA"/>
</dbReference>
<dbReference type="Pfam" id="PF12643">
    <property type="entry name" value="MazG-like"/>
    <property type="match status" value="1"/>
</dbReference>